<evidence type="ECO:0000259" key="2">
    <source>
        <dbReference type="Pfam" id="PF07624"/>
    </source>
</evidence>
<name>A0A517SU49_9BACT</name>
<dbReference type="Pfam" id="PF07624">
    <property type="entry name" value="PSD2"/>
    <property type="match status" value="1"/>
</dbReference>
<dbReference type="OrthoDB" id="174750at2"/>
<dbReference type="AlphaFoldDB" id="A0A517SU49"/>
<dbReference type="Pfam" id="PF07631">
    <property type="entry name" value="PSD4"/>
    <property type="match status" value="1"/>
</dbReference>
<evidence type="ECO:0000313" key="5">
    <source>
        <dbReference type="EMBL" id="QDT59656.1"/>
    </source>
</evidence>
<reference evidence="5 6" key="1">
    <citation type="submission" date="2019-02" db="EMBL/GenBank/DDBJ databases">
        <title>Deep-cultivation of Planctomycetes and their phenomic and genomic characterization uncovers novel biology.</title>
        <authorList>
            <person name="Wiegand S."/>
            <person name="Jogler M."/>
            <person name="Boedeker C."/>
            <person name="Pinto D."/>
            <person name="Vollmers J."/>
            <person name="Rivas-Marin E."/>
            <person name="Kohn T."/>
            <person name="Peeters S.H."/>
            <person name="Heuer A."/>
            <person name="Rast P."/>
            <person name="Oberbeckmann S."/>
            <person name="Bunk B."/>
            <person name="Jeske O."/>
            <person name="Meyerdierks A."/>
            <person name="Storesund J.E."/>
            <person name="Kallscheuer N."/>
            <person name="Luecker S."/>
            <person name="Lage O.M."/>
            <person name="Pohl T."/>
            <person name="Merkel B.J."/>
            <person name="Hornburger P."/>
            <person name="Mueller R.-W."/>
            <person name="Bruemmer F."/>
            <person name="Labrenz M."/>
            <person name="Spormann A.M."/>
            <person name="Op den Camp H."/>
            <person name="Overmann J."/>
            <person name="Amann R."/>
            <person name="Jetten M.S.M."/>
            <person name="Mascher T."/>
            <person name="Medema M.H."/>
            <person name="Devos D.P."/>
            <person name="Kaster A.-K."/>
            <person name="Ovreas L."/>
            <person name="Rohde M."/>
            <person name="Galperin M.Y."/>
            <person name="Jogler C."/>
        </authorList>
    </citation>
    <scope>NUCLEOTIDE SEQUENCE [LARGE SCALE GENOMIC DNA]</scope>
    <source>
        <strain evidence="5 6">SV_7m_r</strain>
    </source>
</reference>
<feature type="domain" description="DUF1592" evidence="4">
    <location>
        <begin position="519"/>
        <end position="570"/>
    </location>
</feature>
<dbReference type="InterPro" id="IPR013042">
    <property type="entry name" value="DUF1592"/>
</dbReference>
<evidence type="ECO:0000256" key="1">
    <source>
        <dbReference type="SAM" id="SignalP"/>
    </source>
</evidence>
<proteinExistence type="predicted"/>
<keyword evidence="6" id="KW-1185">Reference proteome</keyword>
<evidence type="ECO:0000259" key="4">
    <source>
        <dbReference type="Pfam" id="PF07631"/>
    </source>
</evidence>
<dbReference type="InterPro" id="IPR013039">
    <property type="entry name" value="DUF1588"/>
</dbReference>
<dbReference type="Pfam" id="PF07627">
    <property type="entry name" value="PSCyt3"/>
    <property type="match status" value="1"/>
</dbReference>
<feature type="signal peptide" evidence="1">
    <location>
        <begin position="1"/>
        <end position="23"/>
    </location>
</feature>
<evidence type="ECO:0000259" key="3">
    <source>
        <dbReference type="Pfam" id="PF07627"/>
    </source>
</evidence>
<dbReference type="EMBL" id="CP036272">
    <property type="protein sequence ID" value="QDT59656.1"/>
    <property type="molecule type" value="Genomic_DNA"/>
</dbReference>
<dbReference type="Proteomes" id="UP000315003">
    <property type="component" value="Chromosome"/>
</dbReference>
<dbReference type="InterPro" id="IPR011478">
    <property type="entry name" value="DUF1585"/>
</dbReference>
<evidence type="ECO:0000313" key="6">
    <source>
        <dbReference type="Proteomes" id="UP000315003"/>
    </source>
</evidence>
<evidence type="ECO:0008006" key="7">
    <source>
        <dbReference type="Google" id="ProtNLM"/>
    </source>
</evidence>
<feature type="chain" id="PRO_5022152423" description="Haem-binding domain-containing protein" evidence="1">
    <location>
        <begin position="24"/>
        <end position="1013"/>
    </location>
</feature>
<organism evidence="5 6">
    <name type="scientific">Stieleria bergensis</name>
    <dbReference type="NCBI Taxonomy" id="2528025"/>
    <lineage>
        <taxon>Bacteria</taxon>
        <taxon>Pseudomonadati</taxon>
        <taxon>Planctomycetota</taxon>
        <taxon>Planctomycetia</taxon>
        <taxon>Pirellulales</taxon>
        <taxon>Pirellulaceae</taxon>
        <taxon>Stieleria</taxon>
    </lineage>
</organism>
<feature type="domain" description="DUF1588" evidence="3">
    <location>
        <begin position="790"/>
        <end position="886"/>
    </location>
</feature>
<keyword evidence="1" id="KW-0732">Signal</keyword>
<dbReference type="RefSeq" id="WP_145271672.1">
    <property type="nucleotide sequence ID" value="NZ_CP036272.1"/>
</dbReference>
<gene>
    <name evidence="5" type="ORF">SV7mr_21650</name>
</gene>
<accession>A0A517SU49</accession>
<feature type="domain" description="DUF1585" evidence="2">
    <location>
        <begin position="935"/>
        <end position="1003"/>
    </location>
</feature>
<protein>
    <recommendedName>
        <fullName evidence="7">Haem-binding domain-containing protein</fullName>
    </recommendedName>
</protein>
<sequence precursor="true">MLILRQLSALAMLVFVSSHTLFASQPVTIPPAMTDLLQQHCADCHSGSSPEAEISLDDLHELKLDDQLTVLNAALEQLHFGMMPPADADQPSSQDHQALLHWLTEQLDQQNANQLRDKLRRPEYGNHVDHDALFSGEHVNRPGFTENRRWLISEYIFDAKFNRILNHQVHVNIDGKRQFVTGSNKRRVNLTNPFLLPNHSGVRYYANETLNGGHLLTMLTNAKEAGAYMLYLAGRDQRYLPAVTQLLALETQHAKTLAARERFLNQHLETVLVNQFGNQHAKLLPAFQPVDVPAPIPNDGSVKKAPFHAANPGNKELELVFRSMQRHQADGLSDQQLVERCEREWFYHGHNPRTIQARITFLNNYMEEFRGQIKQHRYAEKYKPVEYRPLSESEMQTIQTTIGKHRSAGDRYDAIIQKCMEQWQQEFKQARIDAGPADPALVTELVQQLFEKILERPPSEGEQEKHVALATHFLNGLGNQEGVKKLIQTLILNTDFVYRSEFGQGDADQYGRRMLSPRDASYALSYALTDNGPDNELQTAAREGRLKSREDYEREVRRMLARRDLYSIIDESVHRPNDLSSFTRMPIREHRFIREYFGYQRLLPIFKDNKRFGASYDAAKLRLVSETDRLVDHLLEQDQNVFYELLTTDKFYVFHSGDNEVMQASADRIRRIYDYFKDKNWNEFEVEDLGNHKEFIAAEKMRGIDVSRLFKDRRYNPLNAFKSQLASFTLRLDKGQTAAAPYNSFPAHGMANAASRYGGRFQSPEVARFYNIDMADWDYQAIQPATVRHRKGLLTSPAWLIAHAKNTETDPIQRGKWIREKLLAGTIPDVPITVDAVIPEDPHKTLRQRMEAKTGDQSCWKCHQHMNPLGLPFESFDDFGRYRSEERLEYPENLLKKVQDKGAPHEDLRDIYKTLPVVTAGALSGTGDNRLDGDVENAFDLIDRLAQSDRARQTMIRYAFRYFMGRNETLSDSKTLIDADHAYLESGGSFDELIVSLLTSDSFIYRKPNPDTL</sequence>